<feature type="compositionally biased region" description="Polar residues" evidence="1">
    <location>
        <begin position="92"/>
        <end position="101"/>
    </location>
</feature>
<evidence type="ECO:0000256" key="2">
    <source>
        <dbReference type="SAM" id="SignalP"/>
    </source>
</evidence>
<dbReference type="GeneID" id="94040921"/>
<reference evidence="3" key="1">
    <citation type="submission" date="2022-11" db="EMBL/GenBank/DDBJ databases">
        <title>Biodiversity and phylogenetic relationships of bacteria.</title>
        <authorList>
            <person name="Machado R.A.R."/>
            <person name="Bhat A."/>
            <person name="Loulou A."/>
            <person name="Kallel S."/>
        </authorList>
    </citation>
    <scope>NUCLEOTIDE SEQUENCE</scope>
    <source>
        <strain evidence="3">DSM 16503</strain>
    </source>
</reference>
<organism evidence="3 4">
    <name type="scientific">Alcaligenes phenolicus</name>
    <dbReference type="NCBI Taxonomy" id="232846"/>
    <lineage>
        <taxon>Bacteria</taxon>
        <taxon>Pseudomonadati</taxon>
        <taxon>Pseudomonadota</taxon>
        <taxon>Betaproteobacteria</taxon>
        <taxon>Burkholderiales</taxon>
        <taxon>Alcaligenaceae</taxon>
        <taxon>Alcaligenes</taxon>
    </lineage>
</organism>
<dbReference type="Proteomes" id="UP001208074">
    <property type="component" value="Unassembled WGS sequence"/>
</dbReference>
<dbReference type="RefSeq" id="WP_026484259.1">
    <property type="nucleotide sequence ID" value="NZ_DAMBOE010000009.1"/>
</dbReference>
<comment type="caution">
    <text evidence="3">The sequence shown here is derived from an EMBL/GenBank/DDBJ whole genome shotgun (WGS) entry which is preliminary data.</text>
</comment>
<feature type="chain" id="PRO_5043846041" evidence="2">
    <location>
        <begin position="23"/>
        <end position="110"/>
    </location>
</feature>
<gene>
    <name evidence="3" type="ORF">OSH02_12140</name>
</gene>
<dbReference type="AlphaFoldDB" id="A0AAW5W0L0"/>
<protein>
    <submittedName>
        <fullName evidence="3">Uncharacterized protein</fullName>
    </submittedName>
</protein>
<proteinExistence type="predicted"/>
<sequence>MISRTIHFLPAVLLLACSLSVAQEANPTAQLAQMGGAMHAAAQVCGDYTDTQLQDMKNKQKEAMKDMGLSEADFDVAFEQGLQRGRKDLEGATNTQRNQMCEQLRSGPKF</sequence>
<dbReference type="EMBL" id="JAPKNB010000008">
    <property type="protein sequence ID" value="MCX5566115.1"/>
    <property type="molecule type" value="Genomic_DNA"/>
</dbReference>
<evidence type="ECO:0000313" key="4">
    <source>
        <dbReference type="Proteomes" id="UP001208074"/>
    </source>
</evidence>
<dbReference type="PROSITE" id="PS51257">
    <property type="entry name" value="PROKAR_LIPOPROTEIN"/>
    <property type="match status" value="1"/>
</dbReference>
<feature type="region of interest" description="Disordered" evidence="1">
    <location>
        <begin position="86"/>
        <end position="110"/>
    </location>
</feature>
<feature type="signal peptide" evidence="2">
    <location>
        <begin position="1"/>
        <end position="22"/>
    </location>
</feature>
<evidence type="ECO:0000313" key="3">
    <source>
        <dbReference type="EMBL" id="MCX5566115.1"/>
    </source>
</evidence>
<accession>A0AAW5W0L0</accession>
<evidence type="ECO:0000256" key="1">
    <source>
        <dbReference type="SAM" id="MobiDB-lite"/>
    </source>
</evidence>
<name>A0AAW5W0L0_9BURK</name>
<keyword evidence="2" id="KW-0732">Signal</keyword>